<gene>
    <name evidence="2" type="ORF">E0W69_007510</name>
    <name evidence="3" type="ORF">E0W69_013655</name>
</gene>
<organism evidence="2 4">
    <name type="scientific">Rhizosphaericola mali</name>
    <dbReference type="NCBI Taxonomy" id="2545455"/>
    <lineage>
        <taxon>Bacteria</taxon>
        <taxon>Pseudomonadati</taxon>
        <taxon>Bacteroidota</taxon>
        <taxon>Chitinophagia</taxon>
        <taxon>Chitinophagales</taxon>
        <taxon>Chitinophagaceae</taxon>
        <taxon>Rhizosphaericola</taxon>
    </lineage>
</organism>
<dbReference type="OrthoDB" id="1524679at2"/>
<dbReference type="RefSeq" id="WP_131329400.1">
    <property type="nucleotide sequence ID" value="NZ_CP044016.1"/>
</dbReference>
<protein>
    <submittedName>
        <fullName evidence="2">Helix-turn-helix domain-containing protein</fullName>
    </submittedName>
</protein>
<name>A0A5P2G5U6_9BACT</name>
<reference evidence="2 4" key="1">
    <citation type="submission" date="2019-09" db="EMBL/GenBank/DDBJ databases">
        <title>Complete genome sequence of Arachidicoccus sp. B3-10 isolated from apple orchard soil.</title>
        <authorList>
            <person name="Kim H.S."/>
            <person name="Han K.-I."/>
            <person name="Suh M.K."/>
            <person name="Lee K.C."/>
            <person name="Eom M.K."/>
            <person name="Kim J.-S."/>
            <person name="Kang S.W."/>
            <person name="Sin Y."/>
            <person name="Lee J.-S."/>
        </authorList>
    </citation>
    <scope>NUCLEOTIDE SEQUENCE [LARGE SCALE GENOMIC DNA]</scope>
    <source>
        <strain evidence="2 4">B3-10</strain>
    </source>
</reference>
<evidence type="ECO:0000313" key="4">
    <source>
        <dbReference type="Proteomes" id="UP000292424"/>
    </source>
</evidence>
<dbReference type="EMBL" id="CP044016">
    <property type="protein sequence ID" value="QES89660.1"/>
    <property type="molecule type" value="Genomic_DNA"/>
</dbReference>
<evidence type="ECO:0000259" key="1">
    <source>
        <dbReference type="Pfam" id="PF12728"/>
    </source>
</evidence>
<keyword evidence="4" id="KW-1185">Reference proteome</keyword>
<feature type="domain" description="Helix-turn-helix" evidence="1">
    <location>
        <begin position="48"/>
        <end position="95"/>
    </location>
</feature>
<proteinExistence type="predicted"/>
<dbReference type="Pfam" id="PF12728">
    <property type="entry name" value="HTH_17"/>
    <property type="match status" value="1"/>
</dbReference>
<accession>A0A5P2G5U6</accession>
<dbReference type="AlphaFoldDB" id="A0A5P2G5U6"/>
<dbReference type="Proteomes" id="UP000292424">
    <property type="component" value="Chromosome"/>
</dbReference>
<dbReference type="PANTHER" id="PTHR34585:SF22">
    <property type="entry name" value="HELIX-TURN-HELIX DOMAIN-CONTAINING PROTEIN"/>
    <property type="match status" value="1"/>
</dbReference>
<sequence>MEEYNRKLLILRRDELLTRGDLEDFKIELLHAIRQLSIEITGTPSKLWLKSYEVRELLGISGPTLQAMRDKGTIPFTRIGGAIFYYRTDLEKMMEHFKKNPLKN</sequence>
<dbReference type="InterPro" id="IPR041657">
    <property type="entry name" value="HTH_17"/>
</dbReference>
<evidence type="ECO:0000313" key="3">
    <source>
        <dbReference type="EMBL" id="QES89660.1"/>
    </source>
</evidence>
<dbReference type="PANTHER" id="PTHR34585">
    <property type="match status" value="1"/>
</dbReference>
<dbReference type="EMBL" id="CP044016">
    <property type="protein sequence ID" value="QES88513.1"/>
    <property type="molecule type" value="Genomic_DNA"/>
</dbReference>
<evidence type="ECO:0000313" key="2">
    <source>
        <dbReference type="EMBL" id="QES88513.1"/>
    </source>
</evidence>
<dbReference type="KEGG" id="arac:E0W69_013655"/>
<dbReference type="KEGG" id="arac:E0W69_007510"/>
<dbReference type="SUPFAM" id="SSF46955">
    <property type="entry name" value="Putative DNA-binding domain"/>
    <property type="match status" value="1"/>
</dbReference>
<dbReference type="InterPro" id="IPR009061">
    <property type="entry name" value="DNA-bd_dom_put_sf"/>
</dbReference>